<evidence type="ECO:0000313" key="2">
    <source>
        <dbReference type="EMBL" id="SVC41981.1"/>
    </source>
</evidence>
<feature type="non-terminal residue" evidence="2">
    <location>
        <position position="1"/>
    </location>
</feature>
<gene>
    <name evidence="2" type="ORF">METZ01_LOCUS294835</name>
</gene>
<evidence type="ECO:0000259" key="1">
    <source>
        <dbReference type="Pfam" id="PF12728"/>
    </source>
</evidence>
<dbReference type="InterPro" id="IPR010093">
    <property type="entry name" value="SinI_DNA-bd"/>
</dbReference>
<accession>A0A382M431</accession>
<proteinExistence type="predicted"/>
<reference evidence="2" key="1">
    <citation type="submission" date="2018-05" db="EMBL/GenBank/DDBJ databases">
        <authorList>
            <person name="Lanie J.A."/>
            <person name="Ng W.-L."/>
            <person name="Kazmierczak K.M."/>
            <person name="Andrzejewski T.M."/>
            <person name="Davidsen T.M."/>
            <person name="Wayne K.J."/>
            <person name="Tettelin H."/>
            <person name="Glass J.I."/>
            <person name="Rusch D."/>
            <person name="Podicherti R."/>
            <person name="Tsui H.-C.T."/>
            <person name="Winkler M.E."/>
        </authorList>
    </citation>
    <scope>NUCLEOTIDE SEQUENCE</scope>
</reference>
<organism evidence="2">
    <name type="scientific">marine metagenome</name>
    <dbReference type="NCBI Taxonomy" id="408172"/>
    <lineage>
        <taxon>unclassified sequences</taxon>
        <taxon>metagenomes</taxon>
        <taxon>ecological metagenomes</taxon>
    </lineage>
</organism>
<name>A0A382M431_9ZZZZ</name>
<feature type="domain" description="Helix-turn-helix" evidence="1">
    <location>
        <begin position="15"/>
        <end position="63"/>
    </location>
</feature>
<dbReference type="Gene3D" id="1.10.10.60">
    <property type="entry name" value="Homeodomain-like"/>
    <property type="match status" value="1"/>
</dbReference>
<dbReference type="AlphaFoldDB" id="A0A382M431"/>
<dbReference type="NCBIfam" id="TIGR01764">
    <property type="entry name" value="excise"/>
    <property type="match status" value="1"/>
</dbReference>
<sequence>VEPEPEGSDMGERLLYRISEAADILGISRSTLYRLIASGELVAIRVGTAPRIPAKVLERFVDQAVRNVRIDNR</sequence>
<dbReference type="InterPro" id="IPR009061">
    <property type="entry name" value="DNA-bd_dom_put_sf"/>
</dbReference>
<protein>
    <recommendedName>
        <fullName evidence="1">Helix-turn-helix domain-containing protein</fullName>
    </recommendedName>
</protein>
<dbReference type="GO" id="GO:0003677">
    <property type="term" value="F:DNA binding"/>
    <property type="evidence" value="ECO:0007669"/>
    <property type="project" value="InterPro"/>
</dbReference>
<dbReference type="Pfam" id="PF12728">
    <property type="entry name" value="HTH_17"/>
    <property type="match status" value="1"/>
</dbReference>
<dbReference type="EMBL" id="UINC01090227">
    <property type="protein sequence ID" value="SVC41981.1"/>
    <property type="molecule type" value="Genomic_DNA"/>
</dbReference>
<dbReference type="InterPro" id="IPR041657">
    <property type="entry name" value="HTH_17"/>
</dbReference>
<dbReference type="SUPFAM" id="SSF46955">
    <property type="entry name" value="Putative DNA-binding domain"/>
    <property type="match status" value="1"/>
</dbReference>